<feature type="compositionally biased region" description="Polar residues" evidence="1">
    <location>
        <begin position="244"/>
        <end position="257"/>
    </location>
</feature>
<proteinExistence type="predicted"/>
<gene>
    <name evidence="2" type="ORF">ACAT0790_LOCUS13172</name>
</gene>
<feature type="compositionally biased region" description="Basic and acidic residues" evidence="1">
    <location>
        <begin position="275"/>
        <end position="287"/>
    </location>
</feature>
<organism evidence="2">
    <name type="scientific">Alexandrium catenella</name>
    <name type="common">Red tide dinoflagellate</name>
    <name type="synonym">Gonyaulax catenella</name>
    <dbReference type="NCBI Taxonomy" id="2925"/>
    <lineage>
        <taxon>Eukaryota</taxon>
        <taxon>Sar</taxon>
        <taxon>Alveolata</taxon>
        <taxon>Dinophyceae</taxon>
        <taxon>Gonyaulacales</taxon>
        <taxon>Pyrocystaceae</taxon>
        <taxon>Alexandrium</taxon>
    </lineage>
</organism>
<evidence type="ECO:0000256" key="1">
    <source>
        <dbReference type="SAM" id="MobiDB-lite"/>
    </source>
</evidence>
<name>A0A7S1LSM6_ALECA</name>
<dbReference type="EMBL" id="HBGE01021805">
    <property type="protein sequence ID" value="CAD9112485.1"/>
    <property type="molecule type" value="Transcribed_RNA"/>
</dbReference>
<accession>A0A7S1LSM6</accession>
<feature type="compositionally biased region" description="Acidic residues" evidence="1">
    <location>
        <begin position="259"/>
        <end position="268"/>
    </location>
</feature>
<feature type="region of interest" description="Disordered" evidence="1">
    <location>
        <begin position="192"/>
        <end position="287"/>
    </location>
</feature>
<evidence type="ECO:0000313" key="2">
    <source>
        <dbReference type="EMBL" id="CAD9112485.1"/>
    </source>
</evidence>
<dbReference type="AlphaFoldDB" id="A0A7S1LSM6"/>
<sequence>MARGERQRSVALADRLLGQQLDQLKQGEAMNWLAVTFDSLELEPEYAGMKLHMLVRYGSNGNYLEQASIRVASTKEEKPSCYFDMEALFPYNGTIAPVVRFKLQREGLIADWTIAKTAIHLPFRVGEPGALEREAVFLRKNNSTLVGQMRVSISLEEARHDSLSLAAHIVDTASGMMRRGWSSYSDFVTSYESDRSSRSGSKQSVSGSPFFATRKSTRHSTSFSTCEAETELDSDAGSHHPSMETRTPCTWPGSTVSEDFMDQIDESAVDTSDMPVDRHTSPVDEAI</sequence>
<feature type="compositionally biased region" description="Low complexity" evidence="1">
    <location>
        <begin position="198"/>
        <end position="208"/>
    </location>
</feature>
<protein>
    <submittedName>
        <fullName evidence="2">Uncharacterized protein</fullName>
    </submittedName>
</protein>
<reference evidence="2" key="1">
    <citation type="submission" date="2021-01" db="EMBL/GenBank/DDBJ databases">
        <authorList>
            <person name="Corre E."/>
            <person name="Pelletier E."/>
            <person name="Niang G."/>
            <person name="Scheremetjew M."/>
            <person name="Finn R."/>
            <person name="Kale V."/>
            <person name="Holt S."/>
            <person name="Cochrane G."/>
            <person name="Meng A."/>
            <person name="Brown T."/>
            <person name="Cohen L."/>
        </authorList>
    </citation>
    <scope>NUCLEOTIDE SEQUENCE</scope>
    <source>
        <strain evidence="2">OF101</strain>
    </source>
</reference>